<evidence type="ECO:0000313" key="4">
    <source>
        <dbReference type="EMBL" id="QRD06995.1"/>
    </source>
</evidence>
<feature type="transmembrane region" description="Helical" evidence="2">
    <location>
        <begin position="341"/>
        <end position="360"/>
    </location>
</feature>
<evidence type="ECO:0000313" key="5">
    <source>
        <dbReference type="Proteomes" id="UP000663193"/>
    </source>
</evidence>
<evidence type="ECO:0000256" key="2">
    <source>
        <dbReference type="SAM" id="Phobius"/>
    </source>
</evidence>
<feature type="compositionally biased region" description="Polar residues" evidence="1">
    <location>
        <begin position="1"/>
        <end position="14"/>
    </location>
</feature>
<evidence type="ECO:0000259" key="3">
    <source>
        <dbReference type="Pfam" id="PF20237"/>
    </source>
</evidence>
<keyword evidence="2" id="KW-0812">Transmembrane</keyword>
<feature type="domain" description="DUF6594" evidence="3">
    <location>
        <begin position="84"/>
        <end position="353"/>
    </location>
</feature>
<keyword evidence="2" id="KW-0472">Membrane</keyword>
<feature type="transmembrane region" description="Helical" evidence="2">
    <location>
        <begin position="280"/>
        <end position="303"/>
    </location>
</feature>
<organism evidence="4 5">
    <name type="scientific">Phaeosphaeria nodorum (strain SN15 / ATCC MYA-4574 / FGSC 10173)</name>
    <name type="common">Glume blotch fungus</name>
    <name type="synonym">Parastagonospora nodorum</name>
    <dbReference type="NCBI Taxonomy" id="321614"/>
    <lineage>
        <taxon>Eukaryota</taxon>
        <taxon>Fungi</taxon>
        <taxon>Dikarya</taxon>
        <taxon>Ascomycota</taxon>
        <taxon>Pezizomycotina</taxon>
        <taxon>Dothideomycetes</taxon>
        <taxon>Pleosporomycetidae</taxon>
        <taxon>Pleosporales</taxon>
        <taxon>Pleosporineae</taxon>
        <taxon>Phaeosphaeriaceae</taxon>
        <taxon>Parastagonospora</taxon>
    </lineage>
</organism>
<dbReference type="AlphaFoldDB" id="A0A7U2IC62"/>
<evidence type="ECO:0000256" key="1">
    <source>
        <dbReference type="SAM" id="MobiDB-lite"/>
    </source>
</evidence>
<feature type="region of interest" description="Disordered" evidence="1">
    <location>
        <begin position="1"/>
        <end position="33"/>
    </location>
</feature>
<dbReference type="EMBL" id="CP069043">
    <property type="protein sequence ID" value="QRD06995.1"/>
    <property type="molecule type" value="Genomic_DNA"/>
</dbReference>
<dbReference type="Pfam" id="PF20237">
    <property type="entry name" value="DUF6594"/>
    <property type="match status" value="1"/>
</dbReference>
<accession>A0A7U2IC62</accession>
<gene>
    <name evidence="4" type="ORF">JI435_126000</name>
</gene>
<reference evidence="5" key="1">
    <citation type="journal article" date="2021" name="BMC Genomics">
        <title>Chromosome-level genome assembly and manually-curated proteome of model necrotroph Parastagonospora nodorum Sn15 reveals a genome-wide trove of candidate effector homologs, and redundancy of virulence-related functions within an accessory chromosome.</title>
        <authorList>
            <person name="Bertazzoni S."/>
            <person name="Jones D.A.B."/>
            <person name="Phan H.T."/>
            <person name="Tan K.-C."/>
            <person name="Hane J.K."/>
        </authorList>
    </citation>
    <scope>NUCLEOTIDE SEQUENCE [LARGE SCALE GENOMIC DNA]</scope>
    <source>
        <strain evidence="5">SN15 / ATCC MYA-4574 / FGSC 10173)</strain>
    </source>
</reference>
<dbReference type="PANTHER" id="PTHR34502">
    <property type="entry name" value="DUF6594 DOMAIN-CONTAINING PROTEIN-RELATED"/>
    <property type="match status" value="1"/>
</dbReference>
<dbReference type="Proteomes" id="UP000663193">
    <property type="component" value="Chromosome 21"/>
</dbReference>
<protein>
    <recommendedName>
        <fullName evidence="3">DUF6594 domain-containing protein</fullName>
    </recommendedName>
</protein>
<dbReference type="PANTHER" id="PTHR34502:SF3">
    <property type="entry name" value="DUF6594 DOMAIN-CONTAINING PROTEIN"/>
    <property type="match status" value="1"/>
</dbReference>
<feature type="transmembrane region" description="Helical" evidence="2">
    <location>
        <begin position="315"/>
        <end position="334"/>
    </location>
</feature>
<dbReference type="VEuPathDB" id="FungiDB:JI435_126000"/>
<sequence length="370" mass="41662">MSTSSPVSTITRSSVAEKCDSSDTQGCSGDATDLDSRATTFCGEGNVLGSGAPSEPECELSPEEIQYEINNTTTIPLQDYPMGYPRQAAFQSSEPSWSIYRAFDYLHSRVILDLQEDLRSLETKLVSLDEIDVERGDGNRVTSRKDDLERAREDNVESKRASLLSTIRGKLVSYDELLGKARELNAFQRPSKRDYRSFRTWFYNNNPLSYVAEEEFIRRKEDLITLRHGREWSGFDGFVESCVRAMHGPLTVKLFTTQELRKKTNDPDIRYYSQSRIEKLVGLIITLIIFILLVLPVVAMYKLTSVGDRNSTFDAVGILVVFTLLFSAAMSLVTKAKRHELFAASAAYCAVLVVFISNFSNDNNNIGRVQ</sequence>
<keyword evidence="2" id="KW-1133">Transmembrane helix</keyword>
<dbReference type="InterPro" id="IPR046529">
    <property type="entry name" value="DUF6594"/>
</dbReference>
<name>A0A7U2IC62_PHANO</name>
<proteinExistence type="predicted"/>
<keyword evidence="5" id="KW-1185">Reference proteome</keyword>
<dbReference type="OrthoDB" id="3533814at2759"/>